<keyword evidence="3 8" id="KW-0812">Transmembrane</keyword>
<dbReference type="Gene3D" id="1.20.120.350">
    <property type="entry name" value="Voltage-gated potassium channels. Chain C"/>
    <property type="match status" value="1"/>
</dbReference>
<dbReference type="EMBL" id="FOGI01000009">
    <property type="protein sequence ID" value="SES27495.1"/>
    <property type="molecule type" value="Genomic_DNA"/>
</dbReference>
<feature type="transmembrane region" description="Helical" evidence="8">
    <location>
        <begin position="120"/>
        <end position="140"/>
    </location>
</feature>
<evidence type="ECO:0000313" key="10">
    <source>
        <dbReference type="EMBL" id="SES27495.1"/>
    </source>
</evidence>
<dbReference type="InterPro" id="IPR013099">
    <property type="entry name" value="K_chnl_dom"/>
</dbReference>
<evidence type="ECO:0000256" key="1">
    <source>
        <dbReference type="ARBA" id="ARBA00004141"/>
    </source>
</evidence>
<dbReference type="Gene3D" id="1.10.287.70">
    <property type="match status" value="1"/>
</dbReference>
<keyword evidence="11" id="KW-1185">Reference proteome</keyword>
<feature type="transmembrane region" description="Helical" evidence="8">
    <location>
        <begin position="51"/>
        <end position="70"/>
    </location>
</feature>
<dbReference type="GO" id="GO:0005249">
    <property type="term" value="F:voltage-gated potassium channel activity"/>
    <property type="evidence" value="ECO:0007669"/>
    <property type="project" value="InterPro"/>
</dbReference>
<feature type="transmembrane region" description="Helical" evidence="8">
    <location>
        <begin position="21"/>
        <end position="39"/>
    </location>
</feature>
<sequence length="249" mass="27303">MSKNPDEARLAAWEARTEWPLTGLAVAFLVAYAWQVLGTANSPRVQWWLEVWLWVVWGVFAVDYLVRLGLAKRKWRFVGKHLFDLVVVALPMVRQLRALRLVTVFKVINRRLGSGLRGQVGVYVGGATLMVAFGAALAVLDAERNDPNATITSFGDALWWTLTTISTVGYGDRYPVTTEGRLVAGALMVGGIALLGVVTGVIASWFVEKIAGAEASIEATTRSEVQALREEIALLRAELTRPEPDSAPR</sequence>
<dbReference type="Pfam" id="PF07885">
    <property type="entry name" value="Ion_trans_2"/>
    <property type="match status" value="1"/>
</dbReference>
<feature type="domain" description="Potassium channel" evidence="9">
    <location>
        <begin position="129"/>
        <end position="207"/>
    </location>
</feature>
<dbReference type="InterPro" id="IPR028325">
    <property type="entry name" value="VG_K_chnl"/>
</dbReference>
<evidence type="ECO:0000256" key="8">
    <source>
        <dbReference type="SAM" id="Phobius"/>
    </source>
</evidence>
<evidence type="ECO:0000256" key="4">
    <source>
        <dbReference type="ARBA" id="ARBA00022989"/>
    </source>
</evidence>
<evidence type="ECO:0000256" key="3">
    <source>
        <dbReference type="ARBA" id="ARBA00022692"/>
    </source>
</evidence>
<dbReference type="PRINTS" id="PR00169">
    <property type="entry name" value="KCHANNEL"/>
</dbReference>
<evidence type="ECO:0000256" key="5">
    <source>
        <dbReference type="ARBA" id="ARBA00023065"/>
    </source>
</evidence>
<dbReference type="PANTHER" id="PTHR11537">
    <property type="entry name" value="VOLTAGE-GATED POTASSIUM CHANNEL"/>
    <property type="match status" value="1"/>
</dbReference>
<keyword evidence="7 10" id="KW-0407">Ion channel</keyword>
<accession>A0A1H9W0P5</accession>
<dbReference type="GO" id="GO:0008076">
    <property type="term" value="C:voltage-gated potassium channel complex"/>
    <property type="evidence" value="ECO:0007669"/>
    <property type="project" value="InterPro"/>
</dbReference>
<dbReference type="Gene3D" id="1.20.5.110">
    <property type="match status" value="1"/>
</dbReference>
<evidence type="ECO:0000256" key="7">
    <source>
        <dbReference type="ARBA" id="ARBA00023303"/>
    </source>
</evidence>
<dbReference type="GO" id="GO:0001508">
    <property type="term" value="P:action potential"/>
    <property type="evidence" value="ECO:0007669"/>
    <property type="project" value="TreeGrafter"/>
</dbReference>
<keyword evidence="6 8" id="KW-0472">Membrane</keyword>
<evidence type="ECO:0000256" key="2">
    <source>
        <dbReference type="ARBA" id="ARBA00022448"/>
    </source>
</evidence>
<comment type="subcellular location">
    <subcellularLocation>
        <location evidence="1">Membrane</location>
        <topology evidence="1">Multi-pass membrane protein</topology>
    </subcellularLocation>
</comment>
<keyword evidence="2" id="KW-0813">Transport</keyword>
<dbReference type="SUPFAM" id="SSF81324">
    <property type="entry name" value="Voltage-gated potassium channels"/>
    <property type="match status" value="1"/>
</dbReference>
<feature type="transmembrane region" description="Helical" evidence="8">
    <location>
        <begin position="182"/>
        <end position="207"/>
    </location>
</feature>
<keyword evidence="5" id="KW-0406">Ion transport</keyword>
<dbReference type="AlphaFoldDB" id="A0A1H9W0P5"/>
<dbReference type="RefSeq" id="WP_092781862.1">
    <property type="nucleotide sequence ID" value="NZ_FOGI01000009.1"/>
</dbReference>
<keyword evidence="4 8" id="KW-1133">Transmembrane helix</keyword>
<dbReference type="STRING" id="155974.SAMN04487818_109256"/>
<evidence type="ECO:0000259" key="9">
    <source>
        <dbReference type="Pfam" id="PF07885"/>
    </source>
</evidence>
<dbReference type="Proteomes" id="UP000199051">
    <property type="component" value="Unassembled WGS sequence"/>
</dbReference>
<dbReference type="PANTHER" id="PTHR11537:SF254">
    <property type="entry name" value="POTASSIUM VOLTAGE-GATED CHANNEL PROTEIN SHAB"/>
    <property type="match status" value="1"/>
</dbReference>
<reference evidence="11" key="1">
    <citation type="submission" date="2016-10" db="EMBL/GenBank/DDBJ databases">
        <authorList>
            <person name="Varghese N."/>
            <person name="Submissions S."/>
        </authorList>
    </citation>
    <scope>NUCLEOTIDE SEQUENCE [LARGE SCALE GENOMIC DNA]</scope>
    <source>
        <strain evidence="11">DSM 44260</strain>
    </source>
</reference>
<dbReference type="InterPro" id="IPR027359">
    <property type="entry name" value="Volt_channel_dom_sf"/>
</dbReference>
<evidence type="ECO:0000313" key="11">
    <source>
        <dbReference type="Proteomes" id="UP000199051"/>
    </source>
</evidence>
<organism evidence="10 11">
    <name type="scientific">Actinokineospora terrae</name>
    <dbReference type="NCBI Taxonomy" id="155974"/>
    <lineage>
        <taxon>Bacteria</taxon>
        <taxon>Bacillati</taxon>
        <taxon>Actinomycetota</taxon>
        <taxon>Actinomycetes</taxon>
        <taxon>Pseudonocardiales</taxon>
        <taxon>Pseudonocardiaceae</taxon>
        <taxon>Actinokineospora</taxon>
    </lineage>
</organism>
<protein>
    <submittedName>
        <fullName evidence="10">Voltage-gated potassium channel</fullName>
    </submittedName>
</protein>
<evidence type="ECO:0000256" key="6">
    <source>
        <dbReference type="ARBA" id="ARBA00023136"/>
    </source>
</evidence>
<name>A0A1H9W0P5_9PSEU</name>
<gene>
    <name evidence="10" type="ORF">SAMN04487818_109256</name>
</gene>
<proteinExistence type="predicted"/>